<keyword evidence="5" id="KW-1185">Reference proteome</keyword>
<evidence type="ECO:0000313" key="4">
    <source>
        <dbReference type="EMBL" id="KAJ6808644.1"/>
    </source>
</evidence>
<gene>
    <name evidence="4" type="ORF">M6B38_164765</name>
</gene>
<feature type="domain" description="CCHC-type" evidence="3">
    <location>
        <begin position="162"/>
        <end position="176"/>
    </location>
</feature>
<dbReference type="SUPFAM" id="SSF57756">
    <property type="entry name" value="Retrovirus zinc finger-like domains"/>
    <property type="match status" value="2"/>
</dbReference>
<feature type="region of interest" description="Disordered" evidence="2">
    <location>
        <begin position="275"/>
        <end position="295"/>
    </location>
</feature>
<dbReference type="SMART" id="SM00343">
    <property type="entry name" value="ZnF_C2HC"/>
    <property type="match status" value="4"/>
</dbReference>
<feature type="region of interest" description="Disordered" evidence="2">
    <location>
        <begin position="1"/>
        <end position="23"/>
    </location>
</feature>
<sequence>MVIETRSHHSGPADAGERPTTPRPIVDAGITAPPISAHIGASAAFGSAPPPVRRSSPIISDTYQQQSPSGLEDVARLFSFFQQIVETQRQQLFKRGRDAHGTSSSGGQDKRPHVQIQQTQTPVGVQQVQHQYRGQDPKAISCSYCKKPGHIWEQCRKRLKVCYFCGSSAHQKIDCPIVPPFEGASGSAGPAKMPPLQFQQQYQQPRVYLQQRQFQDRVPFQQAQQPQRQQQVPGQQLVIICPFCKRLGHDWGECRKRLGRCLLCGGSDHRLRECPKSSGRIDQGAGARAPVGQQKGLPLPTQQQRYMQHQQQARGGQQGRAFVGTVEDAHAIGDLVAEDEDEACCPTFYGATLDDSTHLD</sequence>
<proteinExistence type="predicted"/>
<evidence type="ECO:0000259" key="3">
    <source>
        <dbReference type="PROSITE" id="PS50158"/>
    </source>
</evidence>
<dbReference type="AlphaFoldDB" id="A0AAX6EX67"/>
<dbReference type="PROSITE" id="PS50158">
    <property type="entry name" value="ZF_CCHC"/>
    <property type="match status" value="1"/>
</dbReference>
<keyword evidence="1" id="KW-0863">Zinc-finger</keyword>
<protein>
    <recommendedName>
        <fullName evidence="3">CCHC-type domain-containing protein</fullName>
    </recommendedName>
</protein>
<dbReference type="GO" id="GO:0003676">
    <property type="term" value="F:nucleic acid binding"/>
    <property type="evidence" value="ECO:0007669"/>
    <property type="project" value="InterPro"/>
</dbReference>
<evidence type="ECO:0000313" key="5">
    <source>
        <dbReference type="Proteomes" id="UP001140949"/>
    </source>
</evidence>
<dbReference type="GO" id="GO:0008270">
    <property type="term" value="F:zinc ion binding"/>
    <property type="evidence" value="ECO:0007669"/>
    <property type="project" value="UniProtKB-KW"/>
</dbReference>
<keyword evidence="1" id="KW-0862">Zinc</keyword>
<dbReference type="Gene3D" id="4.10.60.10">
    <property type="entry name" value="Zinc finger, CCHC-type"/>
    <property type="match status" value="2"/>
</dbReference>
<dbReference type="InterPro" id="IPR036875">
    <property type="entry name" value="Znf_CCHC_sf"/>
</dbReference>
<comment type="caution">
    <text evidence="4">The sequence shown here is derived from an EMBL/GenBank/DDBJ whole genome shotgun (WGS) entry which is preliminary data.</text>
</comment>
<dbReference type="EMBL" id="JANAVB010033220">
    <property type="protein sequence ID" value="KAJ6808644.1"/>
    <property type="molecule type" value="Genomic_DNA"/>
</dbReference>
<evidence type="ECO:0000256" key="1">
    <source>
        <dbReference type="PROSITE-ProRule" id="PRU00047"/>
    </source>
</evidence>
<reference evidence="4" key="1">
    <citation type="journal article" date="2023" name="GigaByte">
        <title>Genome assembly of the bearded iris, Iris pallida Lam.</title>
        <authorList>
            <person name="Bruccoleri R.E."/>
            <person name="Oakeley E.J."/>
            <person name="Faust A.M.E."/>
            <person name="Altorfer M."/>
            <person name="Dessus-Babus S."/>
            <person name="Burckhardt D."/>
            <person name="Oertli M."/>
            <person name="Naumann U."/>
            <person name="Petersen F."/>
            <person name="Wong J."/>
        </authorList>
    </citation>
    <scope>NUCLEOTIDE SEQUENCE</scope>
    <source>
        <strain evidence="4">GSM-AAB239-AS_SAM_17_03QT</strain>
    </source>
</reference>
<name>A0AAX6EX67_IRIPA</name>
<keyword evidence="1" id="KW-0479">Metal-binding</keyword>
<accession>A0AAX6EX67</accession>
<evidence type="ECO:0000256" key="2">
    <source>
        <dbReference type="SAM" id="MobiDB-lite"/>
    </source>
</evidence>
<feature type="region of interest" description="Disordered" evidence="2">
    <location>
        <begin position="92"/>
        <end position="123"/>
    </location>
</feature>
<dbReference type="Proteomes" id="UP001140949">
    <property type="component" value="Unassembled WGS sequence"/>
</dbReference>
<reference evidence="4" key="2">
    <citation type="submission" date="2023-04" db="EMBL/GenBank/DDBJ databases">
        <authorList>
            <person name="Bruccoleri R.E."/>
            <person name="Oakeley E.J."/>
            <person name="Faust A.-M."/>
            <person name="Dessus-Babus S."/>
            <person name="Altorfer M."/>
            <person name="Burckhardt D."/>
            <person name="Oertli M."/>
            <person name="Naumann U."/>
            <person name="Petersen F."/>
            <person name="Wong J."/>
        </authorList>
    </citation>
    <scope>NUCLEOTIDE SEQUENCE</scope>
    <source>
        <strain evidence="4">GSM-AAB239-AS_SAM_17_03QT</strain>
        <tissue evidence="4">Leaf</tissue>
    </source>
</reference>
<feature type="compositionally biased region" description="Low complexity" evidence="2">
    <location>
        <begin position="114"/>
        <end position="123"/>
    </location>
</feature>
<organism evidence="4 5">
    <name type="scientific">Iris pallida</name>
    <name type="common">Sweet iris</name>
    <dbReference type="NCBI Taxonomy" id="29817"/>
    <lineage>
        <taxon>Eukaryota</taxon>
        <taxon>Viridiplantae</taxon>
        <taxon>Streptophyta</taxon>
        <taxon>Embryophyta</taxon>
        <taxon>Tracheophyta</taxon>
        <taxon>Spermatophyta</taxon>
        <taxon>Magnoliopsida</taxon>
        <taxon>Liliopsida</taxon>
        <taxon>Asparagales</taxon>
        <taxon>Iridaceae</taxon>
        <taxon>Iridoideae</taxon>
        <taxon>Irideae</taxon>
        <taxon>Iris</taxon>
    </lineage>
</organism>
<dbReference type="InterPro" id="IPR001878">
    <property type="entry name" value="Znf_CCHC"/>
</dbReference>